<evidence type="ECO:0000256" key="1">
    <source>
        <dbReference type="SAM" id="Phobius"/>
    </source>
</evidence>
<keyword evidence="3" id="KW-1185">Reference proteome</keyword>
<accession>A2EWL1</accession>
<reference evidence="2" key="1">
    <citation type="submission" date="2006-10" db="EMBL/GenBank/DDBJ databases">
        <authorList>
            <person name="Amadeo P."/>
            <person name="Zhao Q."/>
            <person name="Wortman J."/>
            <person name="Fraser-Liggett C."/>
            <person name="Carlton J."/>
        </authorList>
    </citation>
    <scope>NUCLEOTIDE SEQUENCE</scope>
    <source>
        <strain evidence="2">G3</strain>
    </source>
</reference>
<dbReference type="KEGG" id="tva:4760805"/>
<dbReference type="VEuPathDB" id="TrichDB:TVAGG3_1021830"/>
<dbReference type="EMBL" id="DS113519">
    <property type="protein sequence ID" value="EAY02965.1"/>
    <property type="molecule type" value="Genomic_DNA"/>
</dbReference>
<keyword evidence="1" id="KW-0812">Transmembrane</keyword>
<reference evidence="2" key="2">
    <citation type="journal article" date="2007" name="Science">
        <title>Draft genome sequence of the sexually transmitted pathogen Trichomonas vaginalis.</title>
        <authorList>
            <person name="Carlton J.M."/>
            <person name="Hirt R.P."/>
            <person name="Silva J.C."/>
            <person name="Delcher A.L."/>
            <person name="Schatz M."/>
            <person name="Zhao Q."/>
            <person name="Wortman J.R."/>
            <person name="Bidwell S.L."/>
            <person name="Alsmark U.C.M."/>
            <person name="Besteiro S."/>
            <person name="Sicheritz-Ponten T."/>
            <person name="Noel C.J."/>
            <person name="Dacks J.B."/>
            <person name="Foster P.G."/>
            <person name="Simillion C."/>
            <person name="Van de Peer Y."/>
            <person name="Miranda-Saavedra D."/>
            <person name="Barton G.J."/>
            <person name="Westrop G.D."/>
            <person name="Mueller S."/>
            <person name="Dessi D."/>
            <person name="Fiori P.L."/>
            <person name="Ren Q."/>
            <person name="Paulsen I."/>
            <person name="Zhang H."/>
            <person name="Bastida-Corcuera F.D."/>
            <person name="Simoes-Barbosa A."/>
            <person name="Brown M.T."/>
            <person name="Hayes R.D."/>
            <person name="Mukherjee M."/>
            <person name="Okumura C.Y."/>
            <person name="Schneider R."/>
            <person name="Smith A.J."/>
            <person name="Vanacova S."/>
            <person name="Villalvazo M."/>
            <person name="Haas B.J."/>
            <person name="Pertea M."/>
            <person name="Feldblyum T.V."/>
            <person name="Utterback T.R."/>
            <person name="Shu C.L."/>
            <person name="Osoegawa K."/>
            <person name="de Jong P.J."/>
            <person name="Hrdy I."/>
            <person name="Horvathova L."/>
            <person name="Zubacova Z."/>
            <person name="Dolezal P."/>
            <person name="Malik S.B."/>
            <person name="Logsdon J.M. Jr."/>
            <person name="Henze K."/>
            <person name="Gupta A."/>
            <person name="Wang C.C."/>
            <person name="Dunne R.L."/>
            <person name="Upcroft J.A."/>
            <person name="Upcroft P."/>
            <person name="White O."/>
            <person name="Salzberg S.L."/>
            <person name="Tang P."/>
            <person name="Chiu C.-H."/>
            <person name="Lee Y.-S."/>
            <person name="Embley T.M."/>
            <person name="Coombs G.H."/>
            <person name="Mottram J.C."/>
            <person name="Tachezy J."/>
            <person name="Fraser-Liggett C.M."/>
            <person name="Johnson P.J."/>
        </authorList>
    </citation>
    <scope>NUCLEOTIDE SEQUENCE [LARGE SCALE GENOMIC DNA]</scope>
    <source>
        <strain evidence="2">G3</strain>
    </source>
</reference>
<dbReference type="RefSeq" id="XP_001315188.1">
    <property type="nucleotide sequence ID" value="XM_001315153.1"/>
</dbReference>
<protein>
    <submittedName>
        <fullName evidence="2">Uncharacterized protein</fullName>
    </submittedName>
</protein>
<gene>
    <name evidence="2" type="ORF">TVAG_337650</name>
</gene>
<organism evidence="2 3">
    <name type="scientific">Trichomonas vaginalis (strain ATCC PRA-98 / G3)</name>
    <dbReference type="NCBI Taxonomy" id="412133"/>
    <lineage>
        <taxon>Eukaryota</taxon>
        <taxon>Metamonada</taxon>
        <taxon>Parabasalia</taxon>
        <taxon>Trichomonadida</taxon>
        <taxon>Trichomonadidae</taxon>
        <taxon>Trichomonas</taxon>
    </lineage>
</organism>
<name>A2EWL1_TRIV3</name>
<dbReference type="AlphaFoldDB" id="A2EWL1"/>
<evidence type="ECO:0000313" key="2">
    <source>
        <dbReference type="EMBL" id="EAY02965.1"/>
    </source>
</evidence>
<keyword evidence="1" id="KW-0472">Membrane</keyword>
<dbReference type="Proteomes" id="UP000001542">
    <property type="component" value="Unassembled WGS sequence"/>
</dbReference>
<keyword evidence="1" id="KW-1133">Transmembrane helix</keyword>
<proteinExistence type="predicted"/>
<dbReference type="InParanoid" id="A2EWL1"/>
<sequence>MNKLLCNHFGNYSLKQITPWVMLVLSSILLIIVSPLSLMNQTKVGDWTEQKSIDRMFFGLNKVGCLDNLTRNFQLANKTIDIAISAPDDDFSYSQLFANLSSLKPAVKIRIYTDMPKSSIPSNLNYIPFNHSGYKFKANFFIIDSSHVYFFGGYSFPKETSNKEGAFCYLYEVENHILLTKDMESIFNFLTLNKEHFTNKVIQRRYLTNMDNSSKYKLLLQPFDIFPLGRNNFSEAFSDIAFTNKERAIITGSLLQDNYDSFDHARKAAIVFALLEQTHNNDRITRLVITSQEYEKYEKYYSNMSTELARLKYYYCNLPIGWTTIQSVFSFAYLPMNLVDIFDPKVISVGIEGKLNFLSTFYGLHADLENICKQFKKE</sequence>
<evidence type="ECO:0000313" key="3">
    <source>
        <dbReference type="Proteomes" id="UP000001542"/>
    </source>
</evidence>
<dbReference type="VEuPathDB" id="TrichDB:TVAG_337650"/>
<feature type="transmembrane region" description="Helical" evidence="1">
    <location>
        <begin position="20"/>
        <end position="38"/>
    </location>
</feature>